<feature type="compositionally biased region" description="Polar residues" evidence="1">
    <location>
        <begin position="1"/>
        <end position="15"/>
    </location>
</feature>
<feature type="region of interest" description="Disordered" evidence="1">
    <location>
        <begin position="1"/>
        <end position="21"/>
    </location>
</feature>
<gene>
    <name evidence="2" type="ORF">PsYK624_020120</name>
</gene>
<dbReference type="EMBL" id="BPQB01000003">
    <property type="protein sequence ID" value="GJE85932.1"/>
    <property type="molecule type" value="Genomic_DNA"/>
</dbReference>
<evidence type="ECO:0000256" key="1">
    <source>
        <dbReference type="SAM" id="MobiDB-lite"/>
    </source>
</evidence>
<reference evidence="2 3" key="1">
    <citation type="submission" date="2021-08" db="EMBL/GenBank/DDBJ databases">
        <title>Draft Genome Sequence of Phanerochaete sordida strain YK-624.</title>
        <authorList>
            <person name="Mori T."/>
            <person name="Dohra H."/>
            <person name="Suzuki T."/>
            <person name="Kawagishi H."/>
            <person name="Hirai H."/>
        </authorList>
    </citation>
    <scope>NUCLEOTIDE SEQUENCE [LARGE SCALE GENOMIC DNA]</scope>
    <source>
        <strain evidence="2 3">YK-624</strain>
    </source>
</reference>
<dbReference type="Proteomes" id="UP000703269">
    <property type="component" value="Unassembled WGS sequence"/>
</dbReference>
<comment type="caution">
    <text evidence="2">The sequence shown here is derived from an EMBL/GenBank/DDBJ whole genome shotgun (WGS) entry which is preliminary data.</text>
</comment>
<organism evidence="2 3">
    <name type="scientific">Phanerochaete sordida</name>
    <dbReference type="NCBI Taxonomy" id="48140"/>
    <lineage>
        <taxon>Eukaryota</taxon>
        <taxon>Fungi</taxon>
        <taxon>Dikarya</taxon>
        <taxon>Basidiomycota</taxon>
        <taxon>Agaricomycotina</taxon>
        <taxon>Agaricomycetes</taxon>
        <taxon>Polyporales</taxon>
        <taxon>Phanerochaetaceae</taxon>
        <taxon>Phanerochaete</taxon>
    </lineage>
</organism>
<name>A0A9P3L9P1_9APHY</name>
<accession>A0A9P3L9P1</accession>
<proteinExistence type="predicted"/>
<keyword evidence="3" id="KW-1185">Reference proteome</keyword>
<evidence type="ECO:0000313" key="3">
    <source>
        <dbReference type="Proteomes" id="UP000703269"/>
    </source>
</evidence>
<evidence type="ECO:0000313" key="2">
    <source>
        <dbReference type="EMBL" id="GJE85932.1"/>
    </source>
</evidence>
<sequence length="124" mass="14022">MCLTPQRLSGQNSDNPPHLSRPLQVVVGDTTSLRWLGGAVYNAHPETIRVLEYETLSLRAYKAEGRHGSARRCRRSHRHKAQMQTQWWALGPSSFKALRQGTGDSRALWREIQSRGIPEGHPGR</sequence>
<protein>
    <submittedName>
        <fullName evidence="2">Uncharacterized protein</fullName>
    </submittedName>
</protein>
<dbReference type="AlphaFoldDB" id="A0A9P3L9P1"/>